<sequence length="326" mass="37122">MSSELPVMVSRNVLLDILARLYNPSHAFIFPATRACKSKPLTFDIIIWTTALVVVHSKPTVVDRDDIRAQHLDHFVDHLAAGDSPVDRARSQQHNSFLKLAQSIYLDGTRTSVQIRVLTRSEFCRAMRRIMLSMLHTQLKYITQHTSKMQLSVRADKNGATYVVDSFPAWGGDSFAIHINQTAHRETLLLTETSDSMDSTTLDRRSYGTYERVARPTYSDPYAFHAVAGHRQQQYFPAEHYNRSKHIHLIGLYNGANMGLFKTVFEVKNMQLFLKDKESSLRSLLFLVIRDHLGTTPLANLRNTLVQDLTKIWSSISKTKTGNCRA</sequence>
<dbReference type="PANTHER" id="PTHR45923">
    <property type="entry name" value="PROTEIN SEY1"/>
    <property type="match status" value="1"/>
</dbReference>
<keyword evidence="2" id="KW-1185">Reference proteome</keyword>
<dbReference type="GO" id="GO:0016320">
    <property type="term" value="P:endoplasmic reticulum membrane fusion"/>
    <property type="evidence" value="ECO:0007669"/>
    <property type="project" value="TreeGrafter"/>
</dbReference>
<gene>
    <name evidence="1" type="ORF">CABS02_08211</name>
</gene>
<dbReference type="GO" id="GO:0003924">
    <property type="term" value="F:GTPase activity"/>
    <property type="evidence" value="ECO:0007669"/>
    <property type="project" value="TreeGrafter"/>
</dbReference>
<dbReference type="OrthoDB" id="1597724at2759"/>
<dbReference type="InterPro" id="IPR008803">
    <property type="entry name" value="RHD3/Sey1"/>
</dbReference>
<proteinExistence type="predicted"/>
<dbReference type="Pfam" id="PF05879">
    <property type="entry name" value="RHD3_GTPase"/>
    <property type="match status" value="1"/>
</dbReference>
<accession>A0A9Q0B3A6</accession>
<dbReference type="PANTHER" id="PTHR45923:SF2">
    <property type="entry name" value="PROTEIN SEY1"/>
    <property type="match status" value="1"/>
</dbReference>
<reference evidence="1" key="1">
    <citation type="submission" date="2019-01" db="EMBL/GenBank/DDBJ databases">
        <title>Colletotrichum abscissum LGMF1257.</title>
        <authorList>
            <person name="Baroncelli R."/>
        </authorList>
    </citation>
    <scope>NUCLEOTIDE SEQUENCE</scope>
    <source>
        <strain evidence="1">Ca142</strain>
    </source>
</reference>
<dbReference type="EMBL" id="SDAQ01000048">
    <property type="protein sequence ID" value="KAI3548681.1"/>
    <property type="molecule type" value="Genomic_DNA"/>
</dbReference>
<name>A0A9Q0B3A6_9PEZI</name>
<comment type="caution">
    <text evidence="1">The sequence shown here is derived from an EMBL/GenBank/DDBJ whole genome shotgun (WGS) entry which is preliminary data.</text>
</comment>
<dbReference type="AlphaFoldDB" id="A0A9Q0B3A6"/>
<dbReference type="GO" id="GO:0005783">
    <property type="term" value="C:endoplasmic reticulum"/>
    <property type="evidence" value="ECO:0007669"/>
    <property type="project" value="TreeGrafter"/>
</dbReference>
<protein>
    <submittedName>
        <fullName evidence="1">Sey1</fullName>
    </submittedName>
</protein>
<evidence type="ECO:0000313" key="1">
    <source>
        <dbReference type="EMBL" id="KAI3548681.1"/>
    </source>
</evidence>
<organism evidence="1 2">
    <name type="scientific">Colletotrichum abscissum</name>
    <dbReference type="NCBI Taxonomy" id="1671311"/>
    <lineage>
        <taxon>Eukaryota</taxon>
        <taxon>Fungi</taxon>
        <taxon>Dikarya</taxon>
        <taxon>Ascomycota</taxon>
        <taxon>Pezizomycotina</taxon>
        <taxon>Sordariomycetes</taxon>
        <taxon>Hypocreomycetidae</taxon>
        <taxon>Glomerellales</taxon>
        <taxon>Glomerellaceae</taxon>
        <taxon>Colletotrichum</taxon>
        <taxon>Colletotrichum acutatum species complex</taxon>
    </lineage>
</organism>
<evidence type="ECO:0000313" key="2">
    <source>
        <dbReference type="Proteomes" id="UP001056436"/>
    </source>
</evidence>
<dbReference type="Proteomes" id="UP001056436">
    <property type="component" value="Unassembled WGS sequence"/>
</dbReference>